<protein>
    <submittedName>
        <fullName evidence="1">Uncharacterized protein</fullName>
    </submittedName>
</protein>
<evidence type="ECO:0000313" key="1">
    <source>
        <dbReference type="EMBL" id="KAI9899136.1"/>
    </source>
</evidence>
<keyword evidence="2" id="KW-1185">Reference proteome</keyword>
<comment type="caution">
    <text evidence="1">The sequence shown here is derived from an EMBL/GenBank/DDBJ whole genome shotgun (WGS) entry which is preliminary data.</text>
</comment>
<gene>
    <name evidence="1" type="ORF">N3K66_005597</name>
</gene>
<dbReference type="Proteomes" id="UP001163324">
    <property type="component" value="Chromosome 5"/>
</dbReference>
<organism evidence="1 2">
    <name type="scientific">Trichothecium roseum</name>
    <dbReference type="NCBI Taxonomy" id="47278"/>
    <lineage>
        <taxon>Eukaryota</taxon>
        <taxon>Fungi</taxon>
        <taxon>Dikarya</taxon>
        <taxon>Ascomycota</taxon>
        <taxon>Pezizomycotina</taxon>
        <taxon>Sordariomycetes</taxon>
        <taxon>Hypocreomycetidae</taxon>
        <taxon>Hypocreales</taxon>
        <taxon>Hypocreales incertae sedis</taxon>
        <taxon>Trichothecium</taxon>
    </lineage>
</organism>
<evidence type="ECO:0000313" key="2">
    <source>
        <dbReference type="Proteomes" id="UP001163324"/>
    </source>
</evidence>
<name>A0ACC0UYF5_9HYPO</name>
<sequence length="351" mass="38191">MAPKIFLTGATGYVGGTAYAQIAEAHPDFDIALLVRNEQKAEPIRARYPNARFVFGSLDDAEVLEKAAADADIVVHTADSSDNVPGANAIARGIAKGHSAEKPGYWIHTSGTNILTWHDHREKRYGQSPLPEQKYHDIDNVEKILSLPDDADHRNVDKIVQAAVSDAVRVAIVCPPTIYGVGSGAANTRSIQVPDMIKGTLEKGFAPVVEPGRTEWDNVHVQDLGRLFTLLVEAALDPAKNGDPEVFGRHGYYFAENGSHRWADVANWVAEETSAQGFLPEPITKFVSQREVELMDGMATPSYGANSKGAAQRARKYLGWRPKGKSLREEMPNAVALEAKALGMTPKEAKD</sequence>
<reference evidence="1" key="1">
    <citation type="submission" date="2022-10" db="EMBL/GenBank/DDBJ databases">
        <title>Complete Genome of Trichothecium roseum strain YXFP-22015, a Plant Pathogen Isolated from Citrus.</title>
        <authorList>
            <person name="Wang Y."/>
            <person name="Zhu L."/>
        </authorList>
    </citation>
    <scope>NUCLEOTIDE SEQUENCE</scope>
    <source>
        <strain evidence="1">YXFP-22015</strain>
    </source>
</reference>
<accession>A0ACC0UYF5</accession>
<proteinExistence type="predicted"/>
<dbReference type="EMBL" id="CM047944">
    <property type="protein sequence ID" value="KAI9899136.1"/>
    <property type="molecule type" value="Genomic_DNA"/>
</dbReference>